<protein>
    <submittedName>
        <fullName evidence="4">Uncharacterized protein</fullName>
    </submittedName>
</protein>
<dbReference type="SUPFAM" id="SSF51735">
    <property type="entry name" value="NAD(P)-binding Rossmann-fold domains"/>
    <property type="match status" value="1"/>
</dbReference>
<organism evidence="4 5">
    <name type="scientific">Streptomyces hebeiensis</name>
    <dbReference type="NCBI Taxonomy" id="229486"/>
    <lineage>
        <taxon>Bacteria</taxon>
        <taxon>Bacillati</taxon>
        <taxon>Actinomycetota</taxon>
        <taxon>Actinomycetes</taxon>
        <taxon>Kitasatosporales</taxon>
        <taxon>Streptomycetaceae</taxon>
        <taxon>Streptomyces</taxon>
    </lineage>
</organism>
<feature type="compositionally biased region" description="Polar residues" evidence="3">
    <location>
        <begin position="130"/>
        <end position="149"/>
    </location>
</feature>
<gene>
    <name evidence="4" type="ORF">GCM10009654_64910</name>
</gene>
<evidence type="ECO:0000256" key="1">
    <source>
        <dbReference type="ARBA" id="ARBA00006484"/>
    </source>
</evidence>
<dbReference type="Proteomes" id="UP001501371">
    <property type="component" value="Unassembled WGS sequence"/>
</dbReference>
<keyword evidence="5" id="KW-1185">Reference proteome</keyword>
<proteinExistence type="inferred from homology"/>
<keyword evidence="2" id="KW-0560">Oxidoreductase</keyword>
<feature type="region of interest" description="Disordered" evidence="3">
    <location>
        <begin position="114"/>
        <end position="149"/>
    </location>
</feature>
<comment type="caution">
    <text evidence="4">The sequence shown here is derived from an EMBL/GenBank/DDBJ whole genome shotgun (WGS) entry which is preliminary data.</text>
</comment>
<name>A0ABN1V826_9ACTN</name>
<dbReference type="PRINTS" id="PR00081">
    <property type="entry name" value="GDHRDH"/>
</dbReference>
<dbReference type="InterPro" id="IPR002347">
    <property type="entry name" value="SDR_fam"/>
</dbReference>
<evidence type="ECO:0000256" key="3">
    <source>
        <dbReference type="SAM" id="MobiDB-lite"/>
    </source>
</evidence>
<evidence type="ECO:0000256" key="2">
    <source>
        <dbReference type="ARBA" id="ARBA00023002"/>
    </source>
</evidence>
<dbReference type="Gene3D" id="3.40.50.720">
    <property type="entry name" value="NAD(P)-binding Rossmann-like Domain"/>
    <property type="match status" value="1"/>
</dbReference>
<dbReference type="PANTHER" id="PTHR43669:SF3">
    <property type="entry name" value="ALCOHOL DEHYDROGENASE, PUTATIVE (AFU_ORTHOLOGUE AFUA_3G03445)-RELATED"/>
    <property type="match status" value="1"/>
</dbReference>
<reference evidence="4 5" key="1">
    <citation type="journal article" date="2019" name="Int. J. Syst. Evol. Microbiol.">
        <title>The Global Catalogue of Microorganisms (GCM) 10K type strain sequencing project: providing services to taxonomists for standard genome sequencing and annotation.</title>
        <authorList>
            <consortium name="The Broad Institute Genomics Platform"/>
            <consortium name="The Broad Institute Genome Sequencing Center for Infectious Disease"/>
            <person name="Wu L."/>
            <person name="Ma J."/>
        </authorList>
    </citation>
    <scope>NUCLEOTIDE SEQUENCE [LARGE SCALE GENOMIC DNA]</scope>
    <source>
        <strain evidence="4 5">JCM 12696</strain>
    </source>
</reference>
<comment type="similarity">
    <text evidence="1">Belongs to the short-chain dehydrogenases/reductases (SDR) family.</text>
</comment>
<dbReference type="PANTHER" id="PTHR43669">
    <property type="entry name" value="5-KETO-D-GLUCONATE 5-REDUCTASE"/>
    <property type="match status" value="1"/>
</dbReference>
<accession>A0ABN1V826</accession>
<evidence type="ECO:0000313" key="5">
    <source>
        <dbReference type="Proteomes" id="UP001501371"/>
    </source>
</evidence>
<evidence type="ECO:0000313" key="4">
    <source>
        <dbReference type="EMBL" id="GAA1199363.1"/>
    </source>
</evidence>
<dbReference type="InterPro" id="IPR036291">
    <property type="entry name" value="NAD(P)-bd_dom_sf"/>
</dbReference>
<dbReference type="Pfam" id="PF00106">
    <property type="entry name" value="adh_short"/>
    <property type="match status" value="1"/>
</dbReference>
<dbReference type="EMBL" id="BAAAKV010000101">
    <property type="protein sequence ID" value="GAA1199363.1"/>
    <property type="molecule type" value="Genomic_DNA"/>
</dbReference>
<sequence length="149" mass="14952">MTYLLTSRPLDGRVDVVTGASSGMGAATARRLAELGAFVAVIARRQEKLASLAADITAAGGKAIPLSVDVTDRAAVPTAADEVADTLGPADLVFNNAGVQLIYAPAPGAAGPAPIPGRPAAPSSIRVSRRTSATSPVSSVSNWAGRTCE</sequence>